<dbReference type="Pfam" id="PF01075">
    <property type="entry name" value="Glyco_transf_9"/>
    <property type="match status" value="1"/>
</dbReference>
<evidence type="ECO:0000256" key="1">
    <source>
        <dbReference type="ARBA" id="ARBA00022676"/>
    </source>
</evidence>
<proteinExistence type="predicted"/>
<dbReference type="AlphaFoldDB" id="A0A934PSG8"/>
<keyword evidence="2" id="KW-0808">Transferase</keyword>
<evidence type="ECO:0000313" key="4">
    <source>
        <dbReference type="Proteomes" id="UP000613193"/>
    </source>
</evidence>
<comment type="caution">
    <text evidence="3">The sequence shown here is derived from an EMBL/GenBank/DDBJ whole genome shotgun (WGS) entry which is preliminary data.</text>
</comment>
<dbReference type="PANTHER" id="PTHR30160">
    <property type="entry name" value="TETRAACYLDISACCHARIDE 4'-KINASE-RELATED"/>
    <property type="match status" value="1"/>
</dbReference>
<keyword evidence="4" id="KW-1185">Reference proteome</keyword>
<name>A0A934PSG8_9SPHI</name>
<dbReference type="Proteomes" id="UP000613193">
    <property type="component" value="Unassembled WGS sequence"/>
</dbReference>
<dbReference type="SUPFAM" id="SSF53756">
    <property type="entry name" value="UDP-Glycosyltransferase/glycogen phosphorylase"/>
    <property type="match status" value="1"/>
</dbReference>
<dbReference type="GO" id="GO:0008713">
    <property type="term" value="F:ADP-heptose-lipopolysaccharide heptosyltransferase activity"/>
    <property type="evidence" value="ECO:0007669"/>
    <property type="project" value="TreeGrafter"/>
</dbReference>
<dbReference type="InterPro" id="IPR002201">
    <property type="entry name" value="Glyco_trans_9"/>
</dbReference>
<keyword evidence="1" id="KW-0328">Glycosyltransferase</keyword>
<dbReference type="Gene3D" id="3.40.50.2000">
    <property type="entry name" value="Glycogen Phosphorylase B"/>
    <property type="match status" value="2"/>
</dbReference>
<dbReference type="CDD" id="cd03789">
    <property type="entry name" value="GT9_LPS_heptosyltransferase"/>
    <property type="match status" value="1"/>
</dbReference>
<reference evidence="3" key="1">
    <citation type="submission" date="2020-12" db="EMBL/GenBank/DDBJ databases">
        <title>Bacterial novel species Mucilaginibacter sp. SD-g isolated from soil.</title>
        <authorList>
            <person name="Jung H.-Y."/>
        </authorList>
    </citation>
    <scope>NUCLEOTIDE SEQUENCE</scope>
    <source>
        <strain evidence="3">SD-g</strain>
    </source>
</reference>
<sequence length="329" mass="36619">MTILIRLPNWLGDVVMSTAFINAVKQTYPDAIIDVILKKELTGIGKFIPGINKIHSFSKQEFSGLTGVYRFGKALRAERYNVFFNLPHSLSSAVMARATKVEQRIGFNKEGGNFLLTHSYKKPQGIHRVDEYLYLLEQFTGKPVTNKEVRLQHLINLQAKADHVVVNFNSEATSRRMPVLKARSILNSLLTAFSEISFILIGSKKEAVYVNEIINGLNYDNRIENYVGKTDLAKLVNLTAGSRAVLTTDSGPAHLSNSLGTPTVVLFGAGNENNTAPYNKKGLTIIRYGGLTCEPCVRNTCKLYDSPKCMELLDEYKIIKALSLQLNDT</sequence>
<evidence type="ECO:0000256" key="2">
    <source>
        <dbReference type="ARBA" id="ARBA00022679"/>
    </source>
</evidence>
<dbReference type="GO" id="GO:0005829">
    <property type="term" value="C:cytosol"/>
    <property type="evidence" value="ECO:0007669"/>
    <property type="project" value="TreeGrafter"/>
</dbReference>
<protein>
    <submittedName>
        <fullName evidence="3">Glycosyltransferase family 9 protein</fullName>
    </submittedName>
</protein>
<accession>A0A934PSG8</accession>
<organism evidence="3 4">
    <name type="scientific">Mucilaginibacter segetis</name>
    <dbReference type="NCBI Taxonomy" id="2793071"/>
    <lineage>
        <taxon>Bacteria</taxon>
        <taxon>Pseudomonadati</taxon>
        <taxon>Bacteroidota</taxon>
        <taxon>Sphingobacteriia</taxon>
        <taxon>Sphingobacteriales</taxon>
        <taxon>Sphingobacteriaceae</taxon>
        <taxon>Mucilaginibacter</taxon>
    </lineage>
</organism>
<dbReference type="EMBL" id="JAEHFW010000001">
    <property type="protein sequence ID" value="MBK0378133.1"/>
    <property type="molecule type" value="Genomic_DNA"/>
</dbReference>
<dbReference type="InterPro" id="IPR051199">
    <property type="entry name" value="LPS_LOS_Heptosyltrfase"/>
</dbReference>
<gene>
    <name evidence="3" type="ORF">I5M19_02380</name>
</gene>
<dbReference type="RefSeq" id="WP_200063645.1">
    <property type="nucleotide sequence ID" value="NZ_JAEHFW010000001.1"/>
</dbReference>
<evidence type="ECO:0000313" key="3">
    <source>
        <dbReference type="EMBL" id="MBK0378133.1"/>
    </source>
</evidence>
<dbReference type="PANTHER" id="PTHR30160:SF7">
    <property type="entry name" value="ADP-HEPTOSE--LPS HEPTOSYLTRANSFERASE 2"/>
    <property type="match status" value="1"/>
</dbReference>
<dbReference type="GO" id="GO:0009244">
    <property type="term" value="P:lipopolysaccharide core region biosynthetic process"/>
    <property type="evidence" value="ECO:0007669"/>
    <property type="project" value="TreeGrafter"/>
</dbReference>